<proteinExistence type="predicted"/>
<feature type="region of interest" description="Disordered" evidence="1">
    <location>
        <begin position="1"/>
        <end position="26"/>
    </location>
</feature>
<comment type="caution">
    <text evidence="2">The sequence shown here is derived from an EMBL/GenBank/DDBJ whole genome shotgun (WGS) entry which is preliminary data.</text>
</comment>
<sequence length="53" mass="6265">MKNEGLKTKSWNFEEGRRRPKSPKESLKKTLSSIELSCSQLGLFAYFRKLMER</sequence>
<protein>
    <submittedName>
        <fullName evidence="2">Conserved domain protein</fullName>
    </submittedName>
</protein>
<dbReference type="Proteomes" id="UP000003771">
    <property type="component" value="Unassembled WGS sequence"/>
</dbReference>
<organism evidence="2 3">
    <name type="scientific">Streptococcus mitis bv. 2 str. F0392</name>
    <dbReference type="NCBI Taxonomy" id="768726"/>
    <lineage>
        <taxon>Bacteria</taxon>
        <taxon>Bacillati</taxon>
        <taxon>Bacillota</taxon>
        <taxon>Bacilli</taxon>
        <taxon>Lactobacillales</taxon>
        <taxon>Streptococcaceae</taxon>
        <taxon>Streptococcus</taxon>
    </lineage>
</organism>
<dbReference type="AlphaFoldDB" id="F9NYZ7"/>
<evidence type="ECO:0000256" key="1">
    <source>
        <dbReference type="SAM" id="MobiDB-lite"/>
    </source>
</evidence>
<gene>
    <name evidence="2" type="ORF">HMPREF9178_0861</name>
</gene>
<dbReference type="PATRIC" id="fig|768726.4.peg.832"/>
<reference evidence="2 3" key="1">
    <citation type="submission" date="2011-07" db="EMBL/GenBank/DDBJ databases">
        <authorList>
            <person name="Durkin A.S."/>
            <person name="Kim M."/>
            <person name="Radune D."/>
            <person name="Hostetler J."/>
            <person name="Torralba M."/>
            <person name="Gillis M."/>
            <person name="Methe B."/>
            <person name="Sutton G."/>
            <person name="Nelson K.E."/>
        </authorList>
    </citation>
    <scope>NUCLEOTIDE SEQUENCE [LARGE SCALE GENOMIC DNA]</scope>
    <source>
        <strain evidence="2 3">F0392</strain>
    </source>
</reference>
<dbReference type="EMBL" id="AFUO01000001">
    <property type="protein sequence ID" value="EGR93792.1"/>
    <property type="molecule type" value="Genomic_DNA"/>
</dbReference>
<evidence type="ECO:0000313" key="3">
    <source>
        <dbReference type="Proteomes" id="UP000003771"/>
    </source>
</evidence>
<name>F9NYZ7_STROR</name>
<evidence type="ECO:0000313" key="2">
    <source>
        <dbReference type="EMBL" id="EGR93792.1"/>
    </source>
</evidence>
<accession>F9NYZ7</accession>